<dbReference type="AlphaFoldDB" id="A0A133CQM2"/>
<dbReference type="Proteomes" id="UP000194737">
    <property type="component" value="Unassembled WGS sequence"/>
</dbReference>
<reference evidence="9 16" key="6">
    <citation type="submission" date="2018-05" db="EMBL/GenBank/DDBJ databases">
        <title>Vancomycin-resistant Enterococcus faecium strain from Chelyabinsk, Russia.</title>
        <authorList>
            <person name="Gostev V."/>
            <person name="Goncharov A."/>
            <person name="Kolodzhieva V."/>
            <person name="Suvorov A."/>
            <person name="Sidorenko S."/>
            <person name="Zueva L."/>
        </authorList>
    </citation>
    <scope>NUCLEOTIDE SEQUENCE [LARGE SCALE GENOMIC DNA]</scope>
    <source>
        <strain evidence="9 16">20</strain>
    </source>
</reference>
<proteinExistence type="predicted"/>
<reference evidence="4" key="8">
    <citation type="journal article" date="2022" name="J. Anim. Sci.">
        <title>Whole genome sequence analyses-based assessment of virulence potential and antimicrobial susceptibilities and resistance of Enterococcus faecium strains isolated from commercial swine and cattle probiotic products.</title>
        <authorList>
            <person name="Shridhar P.B."/>
            <person name="Amachawadi R.G."/>
            <person name="Tokach M."/>
            <person name="Patel I."/>
            <person name="Gangiredla J."/>
            <person name="Mammel M."/>
            <person name="Nagaraja T.G."/>
        </authorList>
    </citation>
    <scope>NUCLEOTIDE SEQUENCE</scope>
    <source>
        <strain evidence="4">EF215</strain>
    </source>
</reference>
<evidence type="ECO:0000313" key="8">
    <source>
        <dbReference type="EMBL" id="OTO00882.1"/>
    </source>
</evidence>
<evidence type="ECO:0000313" key="11">
    <source>
        <dbReference type="EMBL" id="SAM43463.1"/>
    </source>
</evidence>
<evidence type="ECO:0000313" key="5">
    <source>
        <dbReference type="EMBL" id="MDC4248676.1"/>
    </source>
</evidence>
<dbReference type="Proteomes" id="UP000289562">
    <property type="component" value="Unassembled WGS sequence"/>
</dbReference>
<organism evidence="2 18">
    <name type="scientific">Enterococcus faecium</name>
    <name type="common">Streptococcus faecium</name>
    <dbReference type="NCBI Taxonomy" id="1352"/>
    <lineage>
        <taxon>Bacteria</taxon>
        <taxon>Bacillati</taxon>
        <taxon>Bacillota</taxon>
        <taxon>Bacilli</taxon>
        <taxon>Lactobacillales</taxon>
        <taxon>Enterococcaceae</taxon>
        <taxon>Enterococcus</taxon>
    </lineage>
</organism>
<dbReference type="EMBL" id="JAIFOC010000026">
    <property type="protein sequence ID" value="MBX4221894.1"/>
    <property type="molecule type" value="Genomic_DNA"/>
</dbReference>
<reference evidence="7 14" key="3">
    <citation type="submission" date="2017-02" db="EMBL/GenBank/DDBJ databases">
        <title>Clonality and virulence of isolates of VRE in Hematopoietic Stem Cell Transplanted (HSCT) patients.</title>
        <authorList>
            <person name="Marchi A.P."/>
            <person name="Martins R.C."/>
            <person name="Marie S.K."/>
            <person name="Levin A.S."/>
            <person name="Costa S.F."/>
        </authorList>
    </citation>
    <scope>NUCLEOTIDE SEQUENCE [LARGE SCALE GENOMIC DNA]</scope>
    <source>
        <strain evidence="7 14">LIM1759</strain>
    </source>
</reference>
<evidence type="ECO:0000313" key="10">
    <source>
        <dbReference type="EMBL" id="RXU86578.1"/>
    </source>
</evidence>
<keyword evidence="1" id="KW-1133">Transmembrane helix</keyword>
<dbReference type="OMA" id="FSMYIAR"/>
<reference evidence="6" key="10">
    <citation type="submission" date="2023-03" db="EMBL/GenBank/DDBJ databases">
        <authorList>
            <person name="Shen W."/>
            <person name="Cai J."/>
        </authorList>
    </citation>
    <scope>NUCLEOTIDE SEQUENCE</scope>
    <source>
        <strain evidence="6">B1010-2</strain>
    </source>
</reference>
<dbReference type="Proteomes" id="UP000183509">
    <property type="component" value="Unassembled WGS sequence"/>
</dbReference>
<evidence type="ECO:0000313" key="12">
    <source>
        <dbReference type="Proteomes" id="UP000070452"/>
    </source>
</evidence>
<protein>
    <recommendedName>
        <fullName evidence="19">DUF3784 domain-containing protein</fullName>
    </recommendedName>
</protein>
<reference evidence="5" key="9">
    <citation type="submission" date="2022-05" db="EMBL/GenBank/DDBJ databases">
        <title>Draft genome sequences of Clostridium perfringens strains isolated from Peru.</title>
        <authorList>
            <person name="Hurtado R."/>
            <person name="Lima L."/>
            <person name="Sousa T."/>
            <person name="Jaiswal A.K."/>
            <person name="Tiwari S."/>
            <person name="Maturrano L."/>
            <person name="Brenig B."/>
            <person name="Azevedo V."/>
        </authorList>
    </citation>
    <scope>NUCLEOTIDE SEQUENCE</scope>
    <source>
        <strain evidence="5">CP4</strain>
    </source>
</reference>
<evidence type="ECO:0000313" key="6">
    <source>
        <dbReference type="EMBL" id="MDT2368883.1"/>
    </source>
</evidence>
<evidence type="ECO:0000313" key="7">
    <source>
        <dbReference type="EMBL" id="OOL82701.1"/>
    </source>
</evidence>
<evidence type="ECO:0000313" key="3">
    <source>
        <dbReference type="EMBL" id="KWX17315.1"/>
    </source>
</evidence>
<dbReference type="Proteomes" id="UP000191171">
    <property type="component" value="Unassembled WGS sequence"/>
</dbReference>
<dbReference type="EMBL" id="MVGJ01000035">
    <property type="protein sequence ID" value="OOL82701.1"/>
    <property type="molecule type" value="Genomic_DNA"/>
</dbReference>
<dbReference type="Proteomes" id="UP000249070">
    <property type="component" value="Unassembled WGS sequence"/>
</dbReference>
<dbReference type="EMBL" id="JARPTX010000003">
    <property type="protein sequence ID" value="MDT2368883.1"/>
    <property type="molecule type" value="Genomic_DNA"/>
</dbReference>
<evidence type="ECO:0000313" key="9">
    <source>
        <dbReference type="EMBL" id="PZM56441.1"/>
    </source>
</evidence>
<feature type="transmembrane region" description="Helical" evidence="1">
    <location>
        <begin position="66"/>
        <end position="86"/>
    </location>
</feature>
<sequence>MIRILMIIATLVLLFVSYYLFNKQDIFFVLINKNDKNQGFLQFYGAAYAVLGVMGILTAFFNQRFIALVFLLIVIIVSATFSIRFAKKIAEPKQ</sequence>
<dbReference type="EMBL" id="PJVH01000030">
    <property type="protein sequence ID" value="RXU86578.1"/>
    <property type="molecule type" value="Genomic_DNA"/>
</dbReference>
<dbReference type="Proteomes" id="UP000070452">
    <property type="component" value="Unassembled WGS sequence"/>
</dbReference>
<dbReference type="EMBL" id="QHGU01000013">
    <property type="protein sequence ID" value="PZM56441.1"/>
    <property type="molecule type" value="Genomic_DNA"/>
</dbReference>
<evidence type="ECO:0000313" key="15">
    <source>
        <dbReference type="Proteomes" id="UP000194737"/>
    </source>
</evidence>
<reference evidence="11 13" key="2">
    <citation type="submission" date="2016-04" db="EMBL/GenBank/DDBJ databases">
        <authorList>
            <person name="Millard A."/>
        </authorList>
    </citation>
    <scope>NUCLEOTIDE SEQUENCE [LARGE SCALE GENOMIC DNA]</scope>
    <source>
        <strain evidence="11">Isolate 22</strain>
    </source>
</reference>
<reference evidence="2 18" key="7">
    <citation type="submission" date="2019-10" db="EMBL/GenBank/DDBJ databases">
        <title>Evolutionary dynamics of vancomycin-resistant Enterococcus faecium during gastrointestinal tract colonization and bloodstream infection in immunocompromised pediatric patients.</title>
        <authorList>
            <person name="Chilambi G.S."/>
            <person name="Nordstrom H.R."/>
            <person name="Evans D.R."/>
            <person name="Ferrolino J."/>
            <person name="Hayden R.T."/>
            <person name="Maron G.M."/>
            <person name="Vo A.N."/>
            <person name="Gilmore M.S."/>
            <person name="Wolf J."/>
            <person name="Rosch J.W."/>
            <person name="Van Tyne D."/>
        </authorList>
    </citation>
    <scope>NUCLEOTIDE SEQUENCE [LARGE SCALE GENOMIC DNA]</scope>
    <source>
        <strain evidence="2 18">VRECG27</strain>
    </source>
</reference>
<reference evidence="10 17" key="5">
    <citation type="submission" date="2017-12" db="EMBL/GenBank/DDBJ databases">
        <title>A pool of 800 enterococci isolated from chicken carcass rinse samples from New Zealand.</title>
        <authorList>
            <person name="Zhang J."/>
            <person name="Rogers L."/>
            <person name="Midwinter A."/>
            <person name="French N."/>
        </authorList>
    </citation>
    <scope>NUCLEOTIDE SEQUENCE [LARGE SCALE GENOMIC DNA]</scope>
    <source>
        <strain evidence="10 17">EN697</strain>
    </source>
</reference>
<dbReference type="EMBL" id="JAMWMK010000021">
    <property type="protein sequence ID" value="MDC4248676.1"/>
    <property type="molecule type" value="Genomic_DNA"/>
</dbReference>
<keyword evidence="1" id="KW-0812">Transmembrane</keyword>
<evidence type="ECO:0008006" key="19">
    <source>
        <dbReference type="Google" id="ProtNLM"/>
    </source>
</evidence>
<reference evidence="8 15" key="4">
    <citation type="submission" date="2017-05" db="EMBL/GenBank/DDBJ databases">
        <title>The Genome Sequence of Enterococcus faecium 6F2_DIV0138.</title>
        <authorList>
            <consortium name="The Broad Institute Genomics Platform"/>
            <consortium name="The Broad Institute Genomic Center for Infectious Diseases"/>
            <person name="Earl A."/>
            <person name="Manson A."/>
            <person name="Schwartman J."/>
            <person name="Gilmore M."/>
            <person name="Abouelleil A."/>
            <person name="Cao P."/>
            <person name="Chapman S."/>
            <person name="Cusick C."/>
            <person name="Shea T."/>
            <person name="Young S."/>
            <person name="Neafsey D."/>
            <person name="Nusbaum C."/>
            <person name="Birren B."/>
        </authorList>
    </citation>
    <scope>NUCLEOTIDE SEQUENCE [LARGE SCALE GENOMIC DNA]</scope>
    <source>
        <strain evidence="8 15">6F2_DIV0138</strain>
    </source>
</reference>
<evidence type="ECO:0000313" key="2">
    <source>
        <dbReference type="EMBL" id="KAB7577940.1"/>
    </source>
</evidence>
<dbReference type="RefSeq" id="WP_002293648.1">
    <property type="nucleotide sequence ID" value="NZ_AP019394.1"/>
</dbReference>
<evidence type="ECO:0000256" key="1">
    <source>
        <dbReference type="SAM" id="Phobius"/>
    </source>
</evidence>
<evidence type="ECO:0000313" key="16">
    <source>
        <dbReference type="Proteomes" id="UP000249070"/>
    </source>
</evidence>
<dbReference type="EMBL" id="LRHK01000001">
    <property type="protein sequence ID" value="KWX17315.1"/>
    <property type="molecule type" value="Genomic_DNA"/>
</dbReference>
<dbReference type="GeneID" id="66455363"/>
<reference evidence="3 12" key="1">
    <citation type="submission" date="2016-01" db="EMBL/GenBank/DDBJ databases">
        <title>Molecular Mechanisms for transfer of large genomic segments between Enterococcus faecium strains.</title>
        <authorList>
            <person name="Garcia-Solache M.A."/>
            <person name="Lebreton F."/>
            <person name="Mclaughlin R.E."/>
            <person name="Whiteaker J.D."/>
            <person name="Gilmore M.S."/>
            <person name="Rice L.B."/>
        </authorList>
    </citation>
    <scope>NUCLEOTIDE SEQUENCE [LARGE SCALE GENOMIC DNA]</scope>
    <source>
        <strain evidence="3 12">D344RRF x C68</strain>
    </source>
</reference>
<accession>A0A133CQM2</accession>
<name>A0A133CQM2_ENTFC</name>
<dbReference type="PATRIC" id="fig|1352.1358.peg.2440"/>
<feature type="transmembrane region" description="Helical" evidence="1">
    <location>
        <begin position="6"/>
        <end position="21"/>
    </location>
</feature>
<evidence type="ECO:0000313" key="14">
    <source>
        <dbReference type="Proteomes" id="UP000191171"/>
    </source>
</evidence>
<evidence type="ECO:0000313" key="13">
    <source>
        <dbReference type="Proteomes" id="UP000183509"/>
    </source>
</evidence>
<evidence type="ECO:0000313" key="17">
    <source>
        <dbReference type="Proteomes" id="UP000289562"/>
    </source>
</evidence>
<dbReference type="EMBL" id="WEFP01000001">
    <property type="protein sequence ID" value="KAB7577940.1"/>
    <property type="molecule type" value="Genomic_DNA"/>
</dbReference>
<keyword evidence="1" id="KW-0472">Membrane</keyword>
<dbReference type="Proteomes" id="UP001141166">
    <property type="component" value="Unassembled WGS sequence"/>
</dbReference>
<dbReference type="Proteomes" id="UP001139644">
    <property type="component" value="Unassembled WGS sequence"/>
</dbReference>
<dbReference type="Proteomes" id="UP001260956">
    <property type="component" value="Unassembled WGS sequence"/>
</dbReference>
<dbReference type="STRING" id="1352.AL014_14245"/>
<dbReference type="EMBL" id="NGLB01000001">
    <property type="protein sequence ID" value="OTO00882.1"/>
    <property type="molecule type" value="Genomic_DNA"/>
</dbReference>
<evidence type="ECO:0000313" key="18">
    <source>
        <dbReference type="Proteomes" id="UP000469871"/>
    </source>
</evidence>
<feature type="transmembrane region" description="Helical" evidence="1">
    <location>
        <begin position="41"/>
        <end position="60"/>
    </location>
</feature>
<gene>
    <name evidence="8" type="ORF">A5804_002400</name>
    <name evidence="3" type="ORF">AWT83_01850</name>
    <name evidence="7" type="ORF">B1P95_07865</name>
    <name evidence="10" type="ORF">CYQ77_09595</name>
    <name evidence="9" type="ORF">DKP91_04120</name>
    <name evidence="11" type="ORF">DTPHA_601184</name>
    <name evidence="2" type="ORF">GBM73_11845</name>
    <name evidence="4" type="ORF">KYX88_03395</name>
    <name evidence="5" type="ORF">M3X98_11585</name>
    <name evidence="6" type="ORF">P6Z85_01590</name>
</gene>
<dbReference type="EMBL" id="FKLM01000014">
    <property type="protein sequence ID" value="SAM43463.1"/>
    <property type="molecule type" value="Genomic_DNA"/>
</dbReference>
<evidence type="ECO:0000313" key="4">
    <source>
        <dbReference type="EMBL" id="MBX4221894.1"/>
    </source>
</evidence>
<comment type="caution">
    <text evidence="2">The sequence shown here is derived from an EMBL/GenBank/DDBJ whole genome shotgun (WGS) entry which is preliminary data.</text>
</comment>
<dbReference type="Proteomes" id="UP000469871">
    <property type="component" value="Unassembled WGS sequence"/>
</dbReference>